<evidence type="ECO:0000256" key="1">
    <source>
        <dbReference type="ARBA" id="ARBA00005331"/>
    </source>
</evidence>
<name>A0A9W9CWH7_9PEZI</name>
<dbReference type="EMBL" id="JAPEVB010000003">
    <property type="protein sequence ID" value="KAJ4391158.1"/>
    <property type="molecule type" value="Genomic_DNA"/>
</dbReference>
<comment type="similarity">
    <text evidence="1">Belongs to the ATG16 family.</text>
</comment>
<dbReference type="PANTHER" id="PTHR19878:SF8">
    <property type="entry name" value="AUTOPHAGY-RELATED 16, ISOFORM F"/>
    <property type="match status" value="1"/>
</dbReference>
<gene>
    <name evidence="5" type="primary">ATG16</name>
    <name evidence="5" type="ORF">N0V93_004774</name>
</gene>
<protein>
    <submittedName>
        <fullName evidence="5">Autophagy protein 16, interacts with Atg12p-Atg5p</fullName>
    </submittedName>
</protein>
<feature type="region of interest" description="Disordered" evidence="3">
    <location>
        <begin position="102"/>
        <end position="134"/>
    </location>
</feature>
<dbReference type="Pfam" id="PF08614">
    <property type="entry name" value="ATG16"/>
    <property type="match status" value="1"/>
</dbReference>
<keyword evidence="2" id="KW-0175">Coiled coil</keyword>
<proteinExistence type="inferred from homology"/>
<feature type="domain" description="Autophagy-related protein 16" evidence="4">
    <location>
        <begin position="63"/>
        <end position="253"/>
    </location>
</feature>
<dbReference type="InterPro" id="IPR045160">
    <property type="entry name" value="ATG16"/>
</dbReference>
<dbReference type="OrthoDB" id="8949486at2759"/>
<dbReference type="InterPro" id="IPR013923">
    <property type="entry name" value="Autophagy-rel_prot_16_dom"/>
</dbReference>
<comment type="caution">
    <text evidence="5">The sequence shown here is derived from an EMBL/GenBank/DDBJ whole genome shotgun (WGS) entry which is preliminary data.</text>
</comment>
<feature type="coiled-coil region" evidence="2">
    <location>
        <begin position="171"/>
        <end position="240"/>
    </location>
</feature>
<feature type="region of interest" description="Disordered" evidence="3">
    <location>
        <begin position="1"/>
        <end position="39"/>
    </location>
</feature>
<dbReference type="PANTHER" id="PTHR19878">
    <property type="entry name" value="AUTOPHAGY PROTEIN 16-LIKE"/>
    <property type="match status" value="1"/>
</dbReference>
<evidence type="ECO:0000259" key="4">
    <source>
        <dbReference type="Pfam" id="PF08614"/>
    </source>
</evidence>
<evidence type="ECO:0000256" key="2">
    <source>
        <dbReference type="SAM" id="Coils"/>
    </source>
</evidence>
<sequence>MDLPHAPSNPPSSSCPSCSSDDQEWEIVPSPSSSPKRFKPAIFEVPRAATPVSSSTMPGWKDEYLTALLEAERSNPVSFDLVEACTHLNDRIATLEAEKAQLEATNAGPSSSQTRSSAPPPPTTTTTTTQDDSLLHARTRADLAHTLTQKTHLEARLRATTHDRDRLLSISKAQQQQLSALTAERDALARKVRDQASELRGKKDLLQQVQDEMLALEMELNSSNAARARLTKENKDLVERWMLRVAGEANAMNSRNERG</sequence>
<dbReference type="GO" id="GO:0000045">
    <property type="term" value="P:autophagosome assembly"/>
    <property type="evidence" value="ECO:0007669"/>
    <property type="project" value="InterPro"/>
</dbReference>
<feature type="compositionally biased region" description="Low complexity" evidence="3">
    <location>
        <begin position="11"/>
        <end position="20"/>
    </location>
</feature>
<accession>A0A9W9CWH7</accession>
<dbReference type="AlphaFoldDB" id="A0A9W9CWH7"/>
<evidence type="ECO:0000313" key="5">
    <source>
        <dbReference type="EMBL" id="KAJ4391158.1"/>
    </source>
</evidence>
<dbReference type="CDD" id="cd22887">
    <property type="entry name" value="Atg16_CCD"/>
    <property type="match status" value="1"/>
</dbReference>
<organism evidence="5 6">
    <name type="scientific">Gnomoniopsis smithogilvyi</name>
    <dbReference type="NCBI Taxonomy" id="1191159"/>
    <lineage>
        <taxon>Eukaryota</taxon>
        <taxon>Fungi</taxon>
        <taxon>Dikarya</taxon>
        <taxon>Ascomycota</taxon>
        <taxon>Pezizomycotina</taxon>
        <taxon>Sordariomycetes</taxon>
        <taxon>Sordariomycetidae</taxon>
        <taxon>Diaporthales</taxon>
        <taxon>Gnomoniaceae</taxon>
        <taxon>Gnomoniopsis</taxon>
    </lineage>
</organism>
<keyword evidence="6" id="KW-1185">Reference proteome</keyword>
<dbReference type="Proteomes" id="UP001140453">
    <property type="component" value="Unassembled WGS sequence"/>
</dbReference>
<reference evidence="5" key="1">
    <citation type="submission" date="2022-10" db="EMBL/GenBank/DDBJ databases">
        <title>Tapping the CABI collections for fungal endophytes: first genome assemblies for Collariella, Neodidymelliopsis, Ascochyta clinopodiicola, Didymella pomorum, Didymosphaeria variabile, Neocosmospora piperis and Neocucurbitaria cava.</title>
        <authorList>
            <person name="Hill R."/>
        </authorList>
    </citation>
    <scope>NUCLEOTIDE SEQUENCE</scope>
    <source>
        <strain evidence="5">IMI 355082</strain>
    </source>
</reference>
<evidence type="ECO:0000313" key="6">
    <source>
        <dbReference type="Proteomes" id="UP001140453"/>
    </source>
</evidence>
<evidence type="ECO:0000256" key="3">
    <source>
        <dbReference type="SAM" id="MobiDB-lite"/>
    </source>
</evidence>
<dbReference type="Gene3D" id="1.20.5.170">
    <property type="match status" value="1"/>
</dbReference>